<gene>
    <name evidence="1" type="ORF">PZA18_09045</name>
</gene>
<comment type="caution">
    <text evidence="1">The sequence shown here is derived from an EMBL/GenBank/DDBJ whole genome shotgun (WGS) entry which is preliminary data.</text>
</comment>
<protein>
    <submittedName>
        <fullName evidence="1">Uncharacterized protein</fullName>
    </submittedName>
</protein>
<evidence type="ECO:0000313" key="2">
    <source>
        <dbReference type="Proteomes" id="UP001172778"/>
    </source>
</evidence>
<name>A0ABT7DVW0_9NEIS</name>
<keyword evidence="2" id="KW-1185">Reference proteome</keyword>
<reference evidence="1" key="1">
    <citation type="submission" date="2023-03" db="EMBL/GenBank/DDBJ databases">
        <title>Chitinimonas shenzhenensis gen. nov., sp. nov., a novel member of family Burkholderiaceae isolated from activated sludge collected in Shen Zhen, China.</title>
        <authorList>
            <person name="Wang X."/>
        </authorList>
    </citation>
    <scope>NUCLEOTIDE SEQUENCE</scope>
    <source>
        <strain evidence="1">DQS-5</strain>
    </source>
</reference>
<dbReference type="Proteomes" id="UP001172778">
    <property type="component" value="Unassembled WGS sequence"/>
</dbReference>
<accession>A0ABT7DVW0</accession>
<dbReference type="EMBL" id="JARRAF010000008">
    <property type="protein sequence ID" value="MDK2124192.1"/>
    <property type="molecule type" value="Genomic_DNA"/>
</dbReference>
<evidence type="ECO:0000313" key="1">
    <source>
        <dbReference type="EMBL" id="MDK2124192.1"/>
    </source>
</evidence>
<proteinExistence type="predicted"/>
<sequence length="334" mass="38312">MIAMAKRVKTLLSPEMQWERTIEYYDFLYRTRWKGDRPDPPPKRLGDMVDLGFFTPDFRGWISAQRSVMNARTPTFLIIAVDDEIWVAKENHRWFVKGDIFFISGKNGMSKRFGMTGVSSKGVRLCNCHIPIRYGNLDEGQFWGDFIGKQWNDPDVGRYVADLRAGLRSRVSADSPATASCSLLASVELSNICFNGLFKSGRLPMRKWDFRIYLRFYRDGFVRCCRAINNRLGPELMTSPESDTLLGQASIQGRLSSARNKIWGPDLAQGVVRQSGNVVSFDLLISNKVIAHYEGEFRLGRLYLTCHSTDSYFAHDEIPFRFHPFNLDAREDQT</sequence>
<organism evidence="1 2">
    <name type="scientific">Parachitinimonas caeni</name>
    <dbReference type="NCBI Taxonomy" id="3031301"/>
    <lineage>
        <taxon>Bacteria</taxon>
        <taxon>Pseudomonadati</taxon>
        <taxon>Pseudomonadota</taxon>
        <taxon>Betaproteobacteria</taxon>
        <taxon>Neisseriales</taxon>
        <taxon>Chitinibacteraceae</taxon>
        <taxon>Parachitinimonas</taxon>
    </lineage>
</organism>
<dbReference type="RefSeq" id="WP_284100502.1">
    <property type="nucleotide sequence ID" value="NZ_JARRAF010000008.1"/>
</dbReference>